<dbReference type="EMBL" id="OC918226">
    <property type="protein sequence ID" value="CAD7648956.1"/>
    <property type="molecule type" value="Genomic_DNA"/>
</dbReference>
<dbReference type="EMBL" id="CAJPVJ010003401">
    <property type="protein sequence ID" value="CAG2167518.1"/>
    <property type="molecule type" value="Genomic_DNA"/>
</dbReference>
<organism evidence="1">
    <name type="scientific">Oppiella nova</name>
    <dbReference type="NCBI Taxonomy" id="334625"/>
    <lineage>
        <taxon>Eukaryota</taxon>
        <taxon>Metazoa</taxon>
        <taxon>Ecdysozoa</taxon>
        <taxon>Arthropoda</taxon>
        <taxon>Chelicerata</taxon>
        <taxon>Arachnida</taxon>
        <taxon>Acari</taxon>
        <taxon>Acariformes</taxon>
        <taxon>Sarcoptiformes</taxon>
        <taxon>Oribatida</taxon>
        <taxon>Brachypylina</taxon>
        <taxon>Oppioidea</taxon>
        <taxon>Oppiidae</taxon>
        <taxon>Oppiella</taxon>
    </lineage>
</organism>
<evidence type="ECO:0000313" key="2">
    <source>
        <dbReference type="Proteomes" id="UP000728032"/>
    </source>
</evidence>
<name>A0A7R9QL89_9ACAR</name>
<protein>
    <submittedName>
        <fullName evidence="1">Uncharacterized protein</fullName>
    </submittedName>
</protein>
<gene>
    <name evidence="1" type="ORF">ONB1V03_LOCUS7021</name>
</gene>
<dbReference type="OrthoDB" id="6537541at2759"/>
<accession>A0A7R9QL89</accession>
<dbReference type="AlphaFoldDB" id="A0A7R9QL89"/>
<proteinExistence type="predicted"/>
<keyword evidence="2" id="KW-1185">Reference proteome</keyword>
<dbReference type="Proteomes" id="UP000728032">
    <property type="component" value="Unassembled WGS sequence"/>
</dbReference>
<reference evidence="1" key="1">
    <citation type="submission" date="2020-11" db="EMBL/GenBank/DDBJ databases">
        <authorList>
            <person name="Tran Van P."/>
        </authorList>
    </citation>
    <scope>NUCLEOTIDE SEQUENCE</scope>
</reference>
<evidence type="ECO:0000313" key="1">
    <source>
        <dbReference type="EMBL" id="CAD7648956.1"/>
    </source>
</evidence>
<sequence>MVYAIQKEHTIKRFVIKKSATTICNKMTPPRQCDDVGSTHNVDSDEYKNQVYRCACYDVLNVDKKFNWKSDTKECAPLGSPTPTNWETDSSAEKYHPKTAENHLDFEFIGMSTTKVDLCPTIDYTFKDKTKKKNEQIESYFISDWIENVPEIYTLPKSITLETDKNSLVVGKAILLDKPGEEFPVNPQQIRSETGRQVIDIPKARDLCDALPRLPQYYDYCKQLDGSDYECQCPKNEFTFDAKTKT</sequence>